<sequence length="44" mass="5094">MMGKKQRNRVTGQKKNNHIPTKDVIAAEDAHEKEFSARKRKNTT</sequence>
<comment type="caution">
    <text evidence="2">The sequence shown here is derived from an EMBL/GenBank/DDBJ whole genome shotgun (WGS) entry which is preliminary data.</text>
</comment>
<accession>A0A7Z0WVB2</accession>
<reference evidence="2 3" key="1">
    <citation type="journal article" date="2016" name="Front. Microbiol.">
        <title>High-Level Heat Resistance of Spores of Bacillus amyloliquefaciens and Bacillus licheniformis Results from the Presence of a spoVA Operon in a Tn1546 Transposon.</title>
        <authorList>
            <person name="Berendsen E.M."/>
            <person name="Koning R.A."/>
            <person name="Boekhorst J."/>
            <person name="de Jong A."/>
            <person name="Kuipers O.P."/>
            <person name="Wells-Bennik M.H."/>
        </authorList>
    </citation>
    <scope>NUCLEOTIDE SEQUENCE [LARGE SCALE GENOMIC DNA]</scope>
    <source>
        <strain evidence="2 3">B4121</strain>
    </source>
</reference>
<dbReference type="AlphaFoldDB" id="A0A7Z0WVB2"/>
<feature type="region of interest" description="Disordered" evidence="1">
    <location>
        <begin position="1"/>
        <end position="44"/>
    </location>
</feature>
<proteinExistence type="predicted"/>
<evidence type="ECO:0008006" key="4">
    <source>
        <dbReference type="Google" id="ProtNLM"/>
    </source>
</evidence>
<feature type="compositionally biased region" description="Basic and acidic residues" evidence="1">
    <location>
        <begin position="28"/>
        <end position="37"/>
    </location>
</feature>
<evidence type="ECO:0000313" key="3">
    <source>
        <dbReference type="Proteomes" id="UP000185604"/>
    </source>
</evidence>
<protein>
    <recommendedName>
        <fullName evidence="4">YfhD family protein</fullName>
    </recommendedName>
</protein>
<name>A0A7Z0WVB2_9BACI</name>
<evidence type="ECO:0000313" key="2">
    <source>
        <dbReference type="EMBL" id="OLF90038.1"/>
    </source>
</evidence>
<gene>
    <name evidence="2" type="ORF">B4121_3313</name>
</gene>
<dbReference type="EMBL" id="LKPO01000021">
    <property type="protein sequence ID" value="OLF90038.1"/>
    <property type="molecule type" value="Genomic_DNA"/>
</dbReference>
<evidence type="ECO:0000256" key="1">
    <source>
        <dbReference type="SAM" id="MobiDB-lite"/>
    </source>
</evidence>
<dbReference type="Proteomes" id="UP000185604">
    <property type="component" value="Unassembled WGS sequence"/>
</dbReference>
<organism evidence="2 3">
    <name type="scientific">Bacillus paralicheniformis</name>
    <dbReference type="NCBI Taxonomy" id="1648923"/>
    <lineage>
        <taxon>Bacteria</taxon>
        <taxon>Bacillati</taxon>
        <taxon>Bacillota</taxon>
        <taxon>Bacilli</taxon>
        <taxon>Bacillales</taxon>
        <taxon>Bacillaceae</taxon>
        <taxon>Bacillus</taxon>
    </lineage>
</organism>